<dbReference type="Proteomes" id="UP001194746">
    <property type="component" value="Unassembled WGS sequence"/>
</dbReference>
<evidence type="ECO:0000256" key="1">
    <source>
        <dbReference type="ARBA" id="ARBA00001974"/>
    </source>
</evidence>
<evidence type="ECO:0000256" key="2">
    <source>
        <dbReference type="ARBA" id="ARBA00006730"/>
    </source>
</evidence>
<keyword evidence="5" id="KW-0560">Oxidoreductase</keyword>
<dbReference type="Pfam" id="PF01266">
    <property type="entry name" value="DAO"/>
    <property type="match status" value="1"/>
</dbReference>
<keyword evidence="3" id="KW-0285">Flavoprotein</keyword>
<dbReference type="PANTHER" id="PTHR11530:SF11">
    <property type="entry name" value="D-ASPARTATE OXIDASE"/>
    <property type="match status" value="1"/>
</dbReference>
<dbReference type="SUPFAM" id="SSF54373">
    <property type="entry name" value="FAD-linked reductases, C-terminal domain"/>
    <property type="match status" value="1"/>
</dbReference>
<reference evidence="7" key="2">
    <citation type="submission" date="2020-02" db="EMBL/GenBank/DDBJ databases">
        <authorList>
            <person name="Gilchrist C.L.M."/>
            <person name="Chooi Y.-H."/>
        </authorList>
    </citation>
    <scope>NUCLEOTIDE SEQUENCE</scope>
    <source>
        <strain evidence="7">MST-FP2251</strain>
    </source>
</reference>
<evidence type="ECO:0000313" key="7">
    <source>
        <dbReference type="EMBL" id="KAF9883669.1"/>
    </source>
</evidence>
<dbReference type="GO" id="GO:0005737">
    <property type="term" value="C:cytoplasm"/>
    <property type="evidence" value="ECO:0007669"/>
    <property type="project" value="TreeGrafter"/>
</dbReference>
<accession>A0AAD4CBZ9</accession>
<comment type="similarity">
    <text evidence="2">Belongs to the DAMOX/DASOX family.</text>
</comment>
<dbReference type="Gene3D" id="3.30.9.10">
    <property type="entry name" value="D-Amino Acid Oxidase, subunit A, domain 2"/>
    <property type="match status" value="1"/>
</dbReference>
<proteinExistence type="inferred from homology"/>
<dbReference type="GO" id="GO:0071949">
    <property type="term" value="F:FAD binding"/>
    <property type="evidence" value="ECO:0007669"/>
    <property type="project" value="InterPro"/>
</dbReference>
<dbReference type="InterPro" id="IPR023209">
    <property type="entry name" value="DAO"/>
</dbReference>
<dbReference type="SUPFAM" id="SSF51971">
    <property type="entry name" value="Nucleotide-binding domain"/>
    <property type="match status" value="1"/>
</dbReference>
<evidence type="ECO:0000256" key="3">
    <source>
        <dbReference type="ARBA" id="ARBA00022630"/>
    </source>
</evidence>
<evidence type="ECO:0000256" key="4">
    <source>
        <dbReference type="ARBA" id="ARBA00022827"/>
    </source>
</evidence>
<sequence>MSEYLNDFKVLPKKQLPSGAQFGVSFTTVTVNAPKNISYLYDRLKRTYGVRFVRQRIPSLHAAFTSPTTKVAFNCIGNAARTFPGVEDSRCFPTRGQVVLVKAPHVFSNIMRHGNGYETYVIPRPESNGYVTLGGYMQKNVEDASTYSYETESILTRTRDLSHELRVSDFEVLGVFSGMRPSREGGARIERDELAMHGERKVVVHNYGAGGTGFQAGYGMAMEAVGAVHDILGTIDKTEIQARL</sequence>
<dbReference type="EMBL" id="VCAU01000153">
    <property type="protein sequence ID" value="KAF9883669.1"/>
    <property type="molecule type" value="Genomic_DNA"/>
</dbReference>
<evidence type="ECO:0000313" key="8">
    <source>
        <dbReference type="Proteomes" id="UP001194746"/>
    </source>
</evidence>
<keyword evidence="4" id="KW-0274">FAD</keyword>
<organism evidence="7 8">
    <name type="scientific">Aspergillus nanangensis</name>
    <dbReference type="NCBI Taxonomy" id="2582783"/>
    <lineage>
        <taxon>Eukaryota</taxon>
        <taxon>Fungi</taxon>
        <taxon>Dikarya</taxon>
        <taxon>Ascomycota</taxon>
        <taxon>Pezizomycotina</taxon>
        <taxon>Eurotiomycetes</taxon>
        <taxon>Eurotiomycetidae</taxon>
        <taxon>Eurotiales</taxon>
        <taxon>Aspergillaceae</taxon>
        <taxon>Aspergillus</taxon>
        <taxon>Aspergillus subgen. Circumdati</taxon>
    </lineage>
</organism>
<comment type="caution">
    <text evidence="7">The sequence shown here is derived from an EMBL/GenBank/DDBJ whole genome shotgun (WGS) entry which is preliminary data.</text>
</comment>
<protein>
    <recommendedName>
        <fullName evidence="6">FAD dependent oxidoreductase domain-containing protein</fullName>
    </recommendedName>
</protein>
<reference evidence="7" key="1">
    <citation type="journal article" date="2019" name="Beilstein J. Org. Chem.">
        <title>Nanangenines: drimane sesquiterpenoids as the dominant metabolite cohort of a novel Australian fungus, Aspergillus nanangensis.</title>
        <authorList>
            <person name="Lacey H.J."/>
            <person name="Gilchrist C.L.M."/>
            <person name="Crombie A."/>
            <person name="Kalaitzis J.A."/>
            <person name="Vuong D."/>
            <person name="Rutledge P.J."/>
            <person name="Turner P."/>
            <person name="Pitt J.I."/>
            <person name="Lacey E."/>
            <person name="Chooi Y.H."/>
            <person name="Piggott A.M."/>
        </authorList>
    </citation>
    <scope>NUCLEOTIDE SEQUENCE</scope>
    <source>
        <strain evidence="7">MST-FP2251</strain>
    </source>
</reference>
<dbReference type="AlphaFoldDB" id="A0AAD4CBZ9"/>
<gene>
    <name evidence="7" type="ORF">FE257_003053</name>
</gene>
<dbReference type="GO" id="GO:0003884">
    <property type="term" value="F:D-amino-acid oxidase activity"/>
    <property type="evidence" value="ECO:0007669"/>
    <property type="project" value="InterPro"/>
</dbReference>
<dbReference type="PROSITE" id="PS00677">
    <property type="entry name" value="DAO"/>
    <property type="match status" value="1"/>
</dbReference>
<dbReference type="InterPro" id="IPR006076">
    <property type="entry name" value="FAD-dep_OxRdtase"/>
</dbReference>
<evidence type="ECO:0000259" key="6">
    <source>
        <dbReference type="Pfam" id="PF01266"/>
    </source>
</evidence>
<comment type="cofactor">
    <cofactor evidence="1">
        <name>FAD</name>
        <dbReference type="ChEBI" id="CHEBI:57692"/>
    </cofactor>
</comment>
<name>A0AAD4CBZ9_ASPNN</name>
<keyword evidence="8" id="KW-1185">Reference proteome</keyword>
<feature type="domain" description="FAD dependent oxidoreductase" evidence="6">
    <location>
        <begin position="27"/>
        <end position="223"/>
    </location>
</feature>
<dbReference type="GO" id="GO:0019478">
    <property type="term" value="P:D-amino acid catabolic process"/>
    <property type="evidence" value="ECO:0007669"/>
    <property type="project" value="TreeGrafter"/>
</dbReference>
<dbReference type="InterPro" id="IPR006181">
    <property type="entry name" value="D-amino_acid_oxidase_CS"/>
</dbReference>
<dbReference type="PANTHER" id="PTHR11530">
    <property type="entry name" value="D-AMINO ACID OXIDASE"/>
    <property type="match status" value="1"/>
</dbReference>
<evidence type="ECO:0000256" key="5">
    <source>
        <dbReference type="ARBA" id="ARBA00023002"/>
    </source>
</evidence>